<keyword evidence="2" id="KW-1185">Reference proteome</keyword>
<dbReference type="AlphaFoldDB" id="A0A3N4HTU7"/>
<protein>
    <submittedName>
        <fullName evidence="1">Uncharacterized protein</fullName>
    </submittedName>
</protein>
<proteinExistence type="predicted"/>
<gene>
    <name evidence="1" type="ORF">BJ508DRAFT_334433</name>
</gene>
<dbReference type="Proteomes" id="UP000275078">
    <property type="component" value="Unassembled WGS sequence"/>
</dbReference>
<accession>A0A3N4HTU7</accession>
<reference evidence="1 2" key="1">
    <citation type="journal article" date="2018" name="Nat. Ecol. Evol.">
        <title>Pezizomycetes genomes reveal the molecular basis of ectomycorrhizal truffle lifestyle.</title>
        <authorList>
            <person name="Murat C."/>
            <person name="Payen T."/>
            <person name="Noel B."/>
            <person name="Kuo A."/>
            <person name="Morin E."/>
            <person name="Chen J."/>
            <person name="Kohler A."/>
            <person name="Krizsan K."/>
            <person name="Balestrini R."/>
            <person name="Da Silva C."/>
            <person name="Montanini B."/>
            <person name="Hainaut M."/>
            <person name="Levati E."/>
            <person name="Barry K.W."/>
            <person name="Belfiori B."/>
            <person name="Cichocki N."/>
            <person name="Clum A."/>
            <person name="Dockter R.B."/>
            <person name="Fauchery L."/>
            <person name="Guy J."/>
            <person name="Iotti M."/>
            <person name="Le Tacon F."/>
            <person name="Lindquist E.A."/>
            <person name="Lipzen A."/>
            <person name="Malagnac F."/>
            <person name="Mello A."/>
            <person name="Molinier V."/>
            <person name="Miyauchi S."/>
            <person name="Poulain J."/>
            <person name="Riccioni C."/>
            <person name="Rubini A."/>
            <person name="Sitrit Y."/>
            <person name="Splivallo R."/>
            <person name="Traeger S."/>
            <person name="Wang M."/>
            <person name="Zifcakova L."/>
            <person name="Wipf D."/>
            <person name="Zambonelli A."/>
            <person name="Paolocci F."/>
            <person name="Nowrousian M."/>
            <person name="Ottonello S."/>
            <person name="Baldrian P."/>
            <person name="Spatafora J.W."/>
            <person name="Henrissat B."/>
            <person name="Nagy L.G."/>
            <person name="Aury J.M."/>
            <person name="Wincker P."/>
            <person name="Grigoriev I.V."/>
            <person name="Bonfante P."/>
            <person name="Martin F.M."/>
        </authorList>
    </citation>
    <scope>NUCLEOTIDE SEQUENCE [LARGE SCALE GENOMIC DNA]</scope>
    <source>
        <strain evidence="1 2">RN42</strain>
    </source>
</reference>
<name>A0A3N4HTU7_ASCIM</name>
<organism evidence="1 2">
    <name type="scientific">Ascobolus immersus RN42</name>
    <dbReference type="NCBI Taxonomy" id="1160509"/>
    <lineage>
        <taxon>Eukaryota</taxon>
        <taxon>Fungi</taxon>
        <taxon>Dikarya</taxon>
        <taxon>Ascomycota</taxon>
        <taxon>Pezizomycotina</taxon>
        <taxon>Pezizomycetes</taxon>
        <taxon>Pezizales</taxon>
        <taxon>Ascobolaceae</taxon>
        <taxon>Ascobolus</taxon>
    </lineage>
</organism>
<evidence type="ECO:0000313" key="2">
    <source>
        <dbReference type="Proteomes" id="UP000275078"/>
    </source>
</evidence>
<evidence type="ECO:0000313" key="1">
    <source>
        <dbReference type="EMBL" id="RPA73094.1"/>
    </source>
</evidence>
<dbReference type="EMBL" id="ML119834">
    <property type="protein sequence ID" value="RPA73094.1"/>
    <property type="molecule type" value="Genomic_DNA"/>
</dbReference>
<sequence length="152" mass="17217">MPLRYCRQCFPFVPLIGTRLQHSRGAKNGLHLLVVTVAQIGTWTYLEGRKNKEKIAKDEKGEDAVELHTTSPNITTNTTTMSTFNSILRSTRSVHSNFIIIRRNTYNHTLRNCITLDRVLTLGISAWPLNELMWASGALDVFKCIKADSKIN</sequence>